<protein>
    <submittedName>
        <fullName evidence="2">Nuclear transport factor 2 family protein</fullName>
    </submittedName>
</protein>
<dbReference type="Pfam" id="PF12680">
    <property type="entry name" value="SnoaL_2"/>
    <property type="match status" value="1"/>
</dbReference>
<name>A0A399JLR3_9MICC</name>
<dbReference type="Proteomes" id="UP000265419">
    <property type="component" value="Unassembled WGS sequence"/>
</dbReference>
<gene>
    <name evidence="2" type="ORF">DWB68_02475</name>
</gene>
<organism evidence="2 3">
    <name type="scientific">Galactobacter valiniphilus</name>
    <dbReference type="NCBI Taxonomy" id="2676122"/>
    <lineage>
        <taxon>Bacteria</taxon>
        <taxon>Bacillati</taxon>
        <taxon>Actinomycetota</taxon>
        <taxon>Actinomycetes</taxon>
        <taxon>Micrococcales</taxon>
        <taxon>Micrococcaceae</taxon>
        <taxon>Galactobacter</taxon>
    </lineage>
</organism>
<dbReference type="AlphaFoldDB" id="A0A399JLR3"/>
<evidence type="ECO:0000313" key="3">
    <source>
        <dbReference type="Proteomes" id="UP000265419"/>
    </source>
</evidence>
<reference evidence="2 3" key="1">
    <citation type="submission" date="2018-07" db="EMBL/GenBank/DDBJ databases">
        <title>Arthrobacter sp. nov., isolated from raw cow's milk with high bacterial count.</title>
        <authorList>
            <person name="Hahne J."/>
            <person name="Isele D."/>
            <person name="Lipski A."/>
        </authorList>
    </citation>
    <scope>NUCLEOTIDE SEQUENCE [LARGE SCALE GENOMIC DNA]</scope>
    <source>
        <strain evidence="2 3">JZ R-35</strain>
    </source>
</reference>
<comment type="caution">
    <text evidence="2">The sequence shown here is derived from an EMBL/GenBank/DDBJ whole genome shotgun (WGS) entry which is preliminary data.</text>
</comment>
<evidence type="ECO:0000313" key="2">
    <source>
        <dbReference type="EMBL" id="RII43486.1"/>
    </source>
</evidence>
<dbReference type="SUPFAM" id="SSF54427">
    <property type="entry name" value="NTF2-like"/>
    <property type="match status" value="1"/>
</dbReference>
<accession>A0A399JLR3</accession>
<dbReference type="EMBL" id="QQXK01000003">
    <property type="protein sequence ID" value="RII43486.1"/>
    <property type="molecule type" value="Genomic_DNA"/>
</dbReference>
<keyword evidence="3" id="KW-1185">Reference proteome</keyword>
<proteinExistence type="predicted"/>
<feature type="domain" description="SnoaL-like" evidence="1">
    <location>
        <begin position="7"/>
        <end position="101"/>
    </location>
</feature>
<sequence length="147" mass="15873">MSAVEVVRAFWERMRERDWDGVRAMLAPDAVAVWPETNERFAGADAIVRVNAEYPEGWDIRVLRLVESGGTVVAEVEVPHEDVGVFRVAAFTEVVDGLIARSMEYWVQVGGTEPPAWRAGFASRVVEGGLEAAIGAAHAPDAAGPVA</sequence>
<evidence type="ECO:0000259" key="1">
    <source>
        <dbReference type="Pfam" id="PF12680"/>
    </source>
</evidence>
<dbReference type="RefSeq" id="WP_119423552.1">
    <property type="nucleotide sequence ID" value="NZ_QQXK01000003.1"/>
</dbReference>
<dbReference type="InterPro" id="IPR037401">
    <property type="entry name" value="SnoaL-like"/>
</dbReference>
<dbReference type="InterPro" id="IPR032710">
    <property type="entry name" value="NTF2-like_dom_sf"/>
</dbReference>
<dbReference type="Gene3D" id="3.10.450.50">
    <property type="match status" value="1"/>
</dbReference>